<feature type="domain" description="DUF6997" evidence="2">
    <location>
        <begin position="121"/>
        <end position="273"/>
    </location>
</feature>
<accession>A0A7G7CSA9</accession>
<dbReference type="EMBL" id="CP059404">
    <property type="protein sequence ID" value="QNE90475.1"/>
    <property type="molecule type" value="Genomic_DNA"/>
</dbReference>
<gene>
    <name evidence="4" type="ORF">H0194_03020</name>
</gene>
<keyword evidence="5" id="KW-1185">Reference proteome</keyword>
<reference evidence="4 5" key="1">
    <citation type="submission" date="2020-07" db="EMBL/GenBank/DDBJ databases">
        <title>Complete genome and description of Corynebacterium incognita strain Marseille-Q3630 sp. nov.</title>
        <authorList>
            <person name="Boxberger M."/>
        </authorList>
    </citation>
    <scope>NUCLEOTIDE SEQUENCE [LARGE SCALE GENOMIC DNA]</scope>
    <source>
        <strain evidence="4 5">Marseille-Q3630</strain>
    </source>
</reference>
<evidence type="ECO:0000259" key="2">
    <source>
        <dbReference type="Pfam" id="PF22518"/>
    </source>
</evidence>
<dbReference type="Pfam" id="PF22515">
    <property type="entry name" value="DUF6996"/>
    <property type="match status" value="1"/>
</dbReference>
<name>A0A7G7CSA9_9CORY</name>
<dbReference type="AlphaFoldDB" id="A0A7G7CSA9"/>
<dbReference type="InterPro" id="IPR054265">
    <property type="entry name" value="DUF6996"/>
</dbReference>
<dbReference type="KEGG" id="cik:H0194_03020"/>
<dbReference type="REBASE" id="440530">
    <property type="entry name" value="Csp3630ORF3015P"/>
</dbReference>
<dbReference type="InterPro" id="IPR054266">
    <property type="entry name" value="DUF6997"/>
</dbReference>
<feature type="domain" description="DUF6996" evidence="1">
    <location>
        <begin position="24"/>
        <end position="94"/>
    </location>
</feature>
<dbReference type="Pfam" id="PF23871">
    <property type="entry name" value="DUF7226"/>
    <property type="match status" value="1"/>
</dbReference>
<proteinExistence type="predicted"/>
<organism evidence="4 5">
    <name type="scientific">Corynebacterium incognita</name>
    <dbReference type="NCBI Taxonomy" id="2754725"/>
    <lineage>
        <taxon>Bacteria</taxon>
        <taxon>Bacillati</taxon>
        <taxon>Actinomycetota</taxon>
        <taxon>Actinomycetes</taxon>
        <taxon>Mycobacteriales</taxon>
        <taxon>Corynebacteriaceae</taxon>
        <taxon>Corynebacterium</taxon>
    </lineage>
</organism>
<dbReference type="InterPro" id="IPR055650">
    <property type="entry name" value="DUF7226"/>
</dbReference>
<evidence type="ECO:0000259" key="1">
    <source>
        <dbReference type="Pfam" id="PF22515"/>
    </source>
</evidence>
<protein>
    <submittedName>
        <fullName evidence="4">Uncharacterized protein</fullName>
    </submittedName>
</protein>
<evidence type="ECO:0000313" key="4">
    <source>
        <dbReference type="EMBL" id="QNE90475.1"/>
    </source>
</evidence>
<evidence type="ECO:0000313" key="5">
    <source>
        <dbReference type="Proteomes" id="UP000515743"/>
    </source>
</evidence>
<feature type="domain" description="DUF7226" evidence="3">
    <location>
        <begin position="311"/>
        <end position="444"/>
    </location>
</feature>
<sequence>MGDDEAQLRARFGVPDSVALGVNDLGWMRVLADGDVDKQLAREGSFRITAKRLKALSRREPRLMAKHDFSSAQPWILAQRGLAVLPVSRSEYAVGPFPVFEDFPAGDSPGVGPTDAHGAAVRYRPFPAHLRSLDYSTISSEATALNAAFAAGIVEDFLGCGPLTPTVSGRMSTLSFSARCGEAEITVNNAQMEIDGGYESAELLCLVEAKNHLSRDFNIRQVYFPYRRFADALNKPVVPVYVVYSDGLFHLYRYGFRDQADMSSIELVDAAVYALTDEALSLDSVRAILAATPAEPEPAGIPFPQANSFARIINLAERLLDAPLTKEDIYTSFDFDRRQADYYATALEYIGLAEYADGELHLSAAGEQIMAAGSRAARHTGILGLLARRSVLHDALGLMVREERCPTTDELAGFMAAAGLGLSESTMWRRAHSMVAWLRWVWQACAQPPLTLL</sequence>
<evidence type="ECO:0000259" key="3">
    <source>
        <dbReference type="Pfam" id="PF23871"/>
    </source>
</evidence>
<dbReference type="Pfam" id="PF22518">
    <property type="entry name" value="DUF6997"/>
    <property type="match status" value="1"/>
</dbReference>
<dbReference type="Proteomes" id="UP000515743">
    <property type="component" value="Chromosome"/>
</dbReference>